<sequence length="324" mass="35316">MSGVRSAVARLFNHLYIYGATSSQVASHAAASSRWNCDTISRLLSTKTKLRTLNLSSCIVPSAIAARQMAACLPTTLCELTISDGLDAVGQNALLTELLPKLGRLPQLSRLDLRGLLTVQTMCERAVASHPVMPIPLPSLKALAVGFHLFPRDPLGAECSLSFLLCQCRLSPQLQSIGCMVPAARLQAIDICCRECHEPLYQGLTSYLVHPPQQPHILYEIHTDQPPSPHLLPIDGDPTRLQCQRRCHGQLWVVDARSGFVHHLLDRRYAVACGPPQMGHPGLAISRTAVYSKASETLARTGMHAPDPFEDVFRIRRGALGAGM</sequence>
<organism evidence="1">
    <name type="scientific">Haptolina ericina</name>
    <dbReference type="NCBI Taxonomy" id="156174"/>
    <lineage>
        <taxon>Eukaryota</taxon>
        <taxon>Haptista</taxon>
        <taxon>Haptophyta</taxon>
        <taxon>Prymnesiophyceae</taxon>
        <taxon>Prymnesiales</taxon>
        <taxon>Prymnesiaceae</taxon>
        <taxon>Haptolina</taxon>
    </lineage>
</organism>
<gene>
    <name evidence="1" type="ORF">HERI1096_LOCUS1350</name>
</gene>
<accession>A0A7S3AFF8</accession>
<dbReference type="EMBL" id="HBHX01002458">
    <property type="protein sequence ID" value="CAE0098721.1"/>
    <property type="molecule type" value="Transcribed_RNA"/>
</dbReference>
<proteinExistence type="predicted"/>
<name>A0A7S3AFF8_9EUKA</name>
<dbReference type="AlphaFoldDB" id="A0A7S3AFF8"/>
<reference evidence="1" key="1">
    <citation type="submission" date="2021-01" db="EMBL/GenBank/DDBJ databases">
        <authorList>
            <person name="Corre E."/>
            <person name="Pelletier E."/>
            <person name="Niang G."/>
            <person name="Scheremetjew M."/>
            <person name="Finn R."/>
            <person name="Kale V."/>
            <person name="Holt S."/>
            <person name="Cochrane G."/>
            <person name="Meng A."/>
            <person name="Brown T."/>
            <person name="Cohen L."/>
        </authorList>
    </citation>
    <scope>NUCLEOTIDE SEQUENCE</scope>
    <source>
        <strain evidence="1">CCMP281</strain>
    </source>
</reference>
<evidence type="ECO:0000313" key="1">
    <source>
        <dbReference type="EMBL" id="CAE0098721.1"/>
    </source>
</evidence>
<dbReference type="SUPFAM" id="SSF52047">
    <property type="entry name" value="RNI-like"/>
    <property type="match status" value="1"/>
</dbReference>
<protein>
    <submittedName>
        <fullName evidence="1">Uncharacterized protein</fullName>
    </submittedName>
</protein>